<dbReference type="Proteomes" id="UP000681075">
    <property type="component" value="Unassembled WGS sequence"/>
</dbReference>
<dbReference type="RefSeq" id="WP_420243064.1">
    <property type="nucleotide sequence ID" value="NZ_BOPV01000001.1"/>
</dbReference>
<comment type="caution">
    <text evidence="1">The sequence shown here is derived from an EMBL/GenBank/DDBJ whole genome shotgun (WGS) entry which is preliminary data.</text>
</comment>
<protein>
    <recommendedName>
        <fullName evidence="3">PAS domain-containing protein</fullName>
    </recommendedName>
</protein>
<proteinExistence type="predicted"/>
<gene>
    <name evidence="1" type="ORF">TMPK1_21850</name>
</gene>
<dbReference type="InterPro" id="IPR009922">
    <property type="entry name" value="DUF1457"/>
</dbReference>
<evidence type="ECO:0000313" key="1">
    <source>
        <dbReference type="EMBL" id="GIL39948.1"/>
    </source>
</evidence>
<reference evidence="1" key="1">
    <citation type="submission" date="2021-02" db="EMBL/GenBank/DDBJ databases">
        <title>Genome sequence of Rhodospirillales sp. strain TMPK1 isolated from soil.</title>
        <authorList>
            <person name="Nakai R."/>
            <person name="Kusada H."/>
            <person name="Tamaki H."/>
        </authorList>
    </citation>
    <scope>NUCLEOTIDE SEQUENCE</scope>
    <source>
        <strain evidence="1">TMPK1</strain>
    </source>
</reference>
<sequence>MRLRLSRLLMATTIATGRDKSESAQQNWEDDGSVLPPFFRPLYRWWLDLQQAGDSPDAIPSKSQIDPNAIRAALAYIAMADIIREPKLDVRYRLAGSRLERLYGGPMTGRTLAELYPRAMVDETLGAYACVAETRRPLYTCRTFRLLRVQLGFDRLILPFASKADGEADTALTCLIPTSDEIREAGDWQRHATDYGPEAA</sequence>
<dbReference type="AlphaFoldDB" id="A0A8S8X811"/>
<dbReference type="EMBL" id="BOPV01000001">
    <property type="protein sequence ID" value="GIL39948.1"/>
    <property type="molecule type" value="Genomic_DNA"/>
</dbReference>
<evidence type="ECO:0000313" key="2">
    <source>
        <dbReference type="Proteomes" id="UP000681075"/>
    </source>
</evidence>
<organism evidence="1 2">
    <name type="scientific">Roseiterribacter gracilis</name>
    <dbReference type="NCBI Taxonomy" id="2812848"/>
    <lineage>
        <taxon>Bacteria</taxon>
        <taxon>Pseudomonadati</taxon>
        <taxon>Pseudomonadota</taxon>
        <taxon>Alphaproteobacteria</taxon>
        <taxon>Rhodospirillales</taxon>
        <taxon>Roseiterribacteraceae</taxon>
        <taxon>Roseiterribacter</taxon>
    </lineage>
</organism>
<accession>A0A8S8X811</accession>
<keyword evidence="2" id="KW-1185">Reference proteome</keyword>
<name>A0A8S8X811_9PROT</name>
<evidence type="ECO:0008006" key="3">
    <source>
        <dbReference type="Google" id="ProtNLM"/>
    </source>
</evidence>
<dbReference type="Pfam" id="PF07310">
    <property type="entry name" value="PAS_5"/>
    <property type="match status" value="1"/>
</dbReference>